<reference evidence="1" key="1">
    <citation type="submission" date="2016-05" db="EMBL/GenBank/DDBJ databases">
        <authorList>
            <person name="Lavstsen T."/>
            <person name="Jespersen J.S."/>
        </authorList>
    </citation>
    <scope>NUCLEOTIDE SEQUENCE</scope>
    <source>
        <tissue evidence="1">Brain</tissue>
    </source>
</reference>
<keyword evidence="1" id="KW-0371">Homeobox</keyword>
<feature type="non-terminal residue" evidence="1">
    <location>
        <position position="80"/>
    </location>
</feature>
<feature type="non-terminal residue" evidence="1">
    <location>
        <position position="1"/>
    </location>
</feature>
<organism evidence="1">
    <name type="scientific">Iconisemion striatum</name>
    <dbReference type="NCBI Taxonomy" id="60296"/>
    <lineage>
        <taxon>Eukaryota</taxon>
        <taxon>Metazoa</taxon>
        <taxon>Chordata</taxon>
        <taxon>Craniata</taxon>
        <taxon>Vertebrata</taxon>
        <taxon>Euteleostomi</taxon>
        <taxon>Actinopterygii</taxon>
        <taxon>Neopterygii</taxon>
        <taxon>Teleostei</taxon>
        <taxon>Neoteleostei</taxon>
        <taxon>Acanthomorphata</taxon>
        <taxon>Ovalentaria</taxon>
        <taxon>Atherinomorphae</taxon>
        <taxon>Cyprinodontiformes</taxon>
        <taxon>Nothobranchiidae</taxon>
        <taxon>Iconisemion</taxon>
    </lineage>
</organism>
<accession>A0A1A7YYK3</accession>
<gene>
    <name evidence="1" type="primary">DBX2</name>
</gene>
<protein>
    <submittedName>
        <fullName evidence="1">Developing brain homeobox 2</fullName>
    </submittedName>
</protein>
<sequence>FSCRARSICWRAAVGPAPLLSSPKEQKFKSGLLVEALNHAEGSSGGRCSLKNRGRSWRRLSEDRSTSVKWTGTNLQLILV</sequence>
<evidence type="ECO:0000313" key="1">
    <source>
        <dbReference type="EMBL" id="SBP35258.1"/>
    </source>
</evidence>
<dbReference type="EMBL" id="HADX01013026">
    <property type="protein sequence ID" value="SBP35258.1"/>
    <property type="molecule type" value="Transcribed_RNA"/>
</dbReference>
<keyword evidence="1" id="KW-0238">DNA-binding</keyword>
<reference evidence="1" key="2">
    <citation type="submission" date="2016-06" db="EMBL/GenBank/DDBJ databases">
        <title>The genome of a short-lived fish provides insights into sex chromosome evolution and the genetic control of aging.</title>
        <authorList>
            <person name="Reichwald K."/>
            <person name="Felder M."/>
            <person name="Petzold A."/>
            <person name="Koch P."/>
            <person name="Groth M."/>
            <person name="Platzer M."/>
        </authorList>
    </citation>
    <scope>NUCLEOTIDE SEQUENCE</scope>
    <source>
        <tissue evidence="1">Brain</tissue>
    </source>
</reference>
<proteinExistence type="predicted"/>
<dbReference type="AlphaFoldDB" id="A0A1A7YYK3"/>
<dbReference type="GO" id="GO:0003677">
    <property type="term" value="F:DNA binding"/>
    <property type="evidence" value="ECO:0007669"/>
    <property type="project" value="UniProtKB-KW"/>
</dbReference>
<name>A0A1A7YYK3_9TELE</name>